<dbReference type="InterPro" id="IPR050559">
    <property type="entry name" value="P-Pant_transferase_sf"/>
</dbReference>
<keyword evidence="6" id="KW-0045">Antibiotic biosynthesis</keyword>
<evidence type="ECO:0000256" key="6">
    <source>
        <dbReference type="ARBA" id="ARBA00023194"/>
    </source>
</evidence>
<evidence type="ECO:0000256" key="3">
    <source>
        <dbReference type="ARBA" id="ARBA00022679"/>
    </source>
</evidence>
<dbReference type="Pfam" id="PF22624">
    <property type="entry name" value="AASDHPPT_N"/>
    <property type="match status" value="1"/>
</dbReference>
<evidence type="ECO:0000313" key="9">
    <source>
        <dbReference type="EMBL" id="ODP29004.1"/>
    </source>
</evidence>
<dbReference type="InterPro" id="IPR004568">
    <property type="entry name" value="Ppantetheine-prot_Trfase_dom"/>
</dbReference>
<dbReference type="NCBIfam" id="TIGR00556">
    <property type="entry name" value="pantethn_trn"/>
    <property type="match status" value="1"/>
</dbReference>
<feature type="domain" description="4'-phosphopantetheinyl transferase N-terminal" evidence="8">
    <location>
        <begin position="17"/>
        <end position="99"/>
    </location>
</feature>
<dbReference type="GO" id="GO:0019878">
    <property type="term" value="P:lysine biosynthetic process via aminoadipic acid"/>
    <property type="evidence" value="ECO:0007669"/>
    <property type="project" value="TreeGrafter"/>
</dbReference>
<evidence type="ECO:0000256" key="2">
    <source>
        <dbReference type="ARBA" id="ARBA00010990"/>
    </source>
</evidence>
<dbReference type="GO" id="GO:0000287">
    <property type="term" value="F:magnesium ion binding"/>
    <property type="evidence" value="ECO:0007669"/>
    <property type="project" value="InterPro"/>
</dbReference>
<keyword evidence="3 9" id="KW-0808">Transferase</keyword>
<evidence type="ECO:0000259" key="8">
    <source>
        <dbReference type="Pfam" id="PF22624"/>
    </source>
</evidence>
<comment type="cofactor">
    <cofactor evidence="1">
        <name>Mg(2+)</name>
        <dbReference type="ChEBI" id="CHEBI:18420"/>
    </cofactor>
</comment>
<organism evidence="9 10">
    <name type="scientific">Paenibacillus nuruki</name>
    <dbReference type="NCBI Taxonomy" id="1886670"/>
    <lineage>
        <taxon>Bacteria</taxon>
        <taxon>Bacillati</taxon>
        <taxon>Bacillota</taxon>
        <taxon>Bacilli</taxon>
        <taxon>Bacillales</taxon>
        <taxon>Paenibacillaceae</taxon>
        <taxon>Paenibacillus</taxon>
    </lineage>
</organism>
<comment type="similarity">
    <text evidence="2">Belongs to the P-Pant transferase superfamily. Gsp/Sfp/HetI/AcpT family.</text>
</comment>
<dbReference type="EMBL" id="MDER01000032">
    <property type="protein sequence ID" value="ODP29004.1"/>
    <property type="molecule type" value="Genomic_DNA"/>
</dbReference>
<reference evidence="9 10" key="1">
    <citation type="submission" date="2016-08" db="EMBL/GenBank/DDBJ databases">
        <title>Genome sequencing of Paenibacillus sp. TI45-13ar, isolated from Korean traditional nuruk.</title>
        <authorList>
            <person name="Kim S.-J."/>
        </authorList>
    </citation>
    <scope>NUCLEOTIDE SEQUENCE [LARGE SCALE GENOMIC DNA]</scope>
    <source>
        <strain evidence="9 10">TI45-13ar</strain>
    </source>
</reference>
<evidence type="ECO:0000256" key="4">
    <source>
        <dbReference type="ARBA" id="ARBA00022723"/>
    </source>
</evidence>
<sequence length="227" mass="26148">MITVTAIHLPDLLSLEDMEVLRRNVSPARKEASLKFVRQQDAQRGLIGELLVLHRLRTHYQLQDHQIQFEQNKYGKPYLHNYPDIHFNVSHAGDWIVCADGNVPVGIDIEQIRPIDFGIAQRFYTEPEYQLLMNAPESEQLTTFYALWTLKESYIKFVGKGLSLPLDSFSVLQNDNHEYQVISAKPIDMASFFRHLPIDSKYQLAVCAGEPLSLLPLIMLDWTELIP</sequence>
<dbReference type="InterPro" id="IPR055066">
    <property type="entry name" value="AASDHPPT_N"/>
</dbReference>
<comment type="caution">
    <text evidence="9">The sequence shown here is derived from an EMBL/GenBank/DDBJ whole genome shotgun (WGS) entry which is preliminary data.</text>
</comment>
<feature type="domain" description="4'-phosphopantetheinyl transferase" evidence="7">
    <location>
        <begin position="104"/>
        <end position="207"/>
    </location>
</feature>
<dbReference type="GO" id="GO:0008897">
    <property type="term" value="F:holo-[acyl-carrier-protein] synthase activity"/>
    <property type="evidence" value="ECO:0007669"/>
    <property type="project" value="InterPro"/>
</dbReference>
<dbReference type="GO" id="GO:0017000">
    <property type="term" value="P:antibiotic biosynthetic process"/>
    <property type="evidence" value="ECO:0007669"/>
    <property type="project" value="UniProtKB-KW"/>
</dbReference>
<evidence type="ECO:0000256" key="1">
    <source>
        <dbReference type="ARBA" id="ARBA00001946"/>
    </source>
</evidence>
<dbReference type="GO" id="GO:0005829">
    <property type="term" value="C:cytosol"/>
    <property type="evidence" value="ECO:0007669"/>
    <property type="project" value="TreeGrafter"/>
</dbReference>
<dbReference type="Pfam" id="PF01648">
    <property type="entry name" value="ACPS"/>
    <property type="match status" value="1"/>
</dbReference>
<proteinExistence type="inferred from homology"/>
<dbReference type="PANTHER" id="PTHR12215">
    <property type="entry name" value="PHOSPHOPANTETHEINE TRANSFERASE"/>
    <property type="match status" value="1"/>
</dbReference>
<keyword evidence="4" id="KW-0479">Metal-binding</keyword>
<name>A0A1E3L5R2_9BACL</name>
<dbReference type="InterPro" id="IPR037143">
    <property type="entry name" value="4-PPantetheinyl_Trfase_dom_sf"/>
</dbReference>
<dbReference type="EC" id="2.7.8.-" evidence="9"/>
<keyword evidence="5" id="KW-0460">Magnesium</keyword>
<evidence type="ECO:0000259" key="7">
    <source>
        <dbReference type="Pfam" id="PF01648"/>
    </source>
</evidence>
<dbReference type="SUPFAM" id="SSF56214">
    <property type="entry name" value="4'-phosphopantetheinyl transferase"/>
    <property type="match status" value="2"/>
</dbReference>
<evidence type="ECO:0000313" key="10">
    <source>
        <dbReference type="Proteomes" id="UP000094578"/>
    </source>
</evidence>
<dbReference type="RefSeq" id="WP_069326952.1">
    <property type="nucleotide sequence ID" value="NZ_MDER01000032.1"/>
</dbReference>
<evidence type="ECO:0000256" key="5">
    <source>
        <dbReference type="ARBA" id="ARBA00022842"/>
    </source>
</evidence>
<dbReference type="STRING" id="1886670.PTI45_01513"/>
<dbReference type="Gene3D" id="3.90.470.20">
    <property type="entry name" value="4'-phosphopantetheinyl transferase domain"/>
    <property type="match status" value="2"/>
</dbReference>
<dbReference type="InterPro" id="IPR008278">
    <property type="entry name" value="4-PPantetheinyl_Trfase_dom"/>
</dbReference>
<keyword evidence="10" id="KW-1185">Reference proteome</keyword>
<dbReference type="AlphaFoldDB" id="A0A1E3L5R2"/>
<dbReference type="PATRIC" id="fig|1886670.3.peg.1541"/>
<dbReference type="GO" id="GO:0006633">
    <property type="term" value="P:fatty acid biosynthetic process"/>
    <property type="evidence" value="ECO:0007669"/>
    <property type="project" value="InterPro"/>
</dbReference>
<accession>A0A1E3L5R2</accession>
<gene>
    <name evidence="9" type="primary">lys5</name>
    <name evidence="9" type="ORF">PTI45_01513</name>
</gene>
<dbReference type="Proteomes" id="UP000094578">
    <property type="component" value="Unassembled WGS sequence"/>
</dbReference>
<dbReference type="PANTHER" id="PTHR12215:SF10">
    <property type="entry name" value="L-AMINOADIPATE-SEMIALDEHYDE DEHYDROGENASE-PHOSPHOPANTETHEINYL TRANSFERASE"/>
    <property type="match status" value="1"/>
</dbReference>
<protein>
    <submittedName>
        <fullName evidence="9">4'-phosphopantetheinyl transferase ffp</fullName>
        <ecNumber evidence="9">2.7.8.-</ecNumber>
    </submittedName>
</protein>